<keyword evidence="4" id="KW-1185">Reference proteome</keyword>
<proteinExistence type="inferred from homology"/>
<dbReference type="GO" id="GO:0016138">
    <property type="term" value="P:glycoside biosynthetic process"/>
    <property type="evidence" value="ECO:0007669"/>
    <property type="project" value="UniProtKB-ARBA"/>
</dbReference>
<dbReference type="SUPFAM" id="SSF53756">
    <property type="entry name" value="UDP-Glycosyltransferase/glycogen phosphorylase"/>
    <property type="match status" value="1"/>
</dbReference>
<organism evidence="4 5">
    <name type="scientific">Nicotiana tabacum</name>
    <name type="common">Common tobacco</name>
    <dbReference type="NCBI Taxonomy" id="4097"/>
    <lineage>
        <taxon>Eukaryota</taxon>
        <taxon>Viridiplantae</taxon>
        <taxon>Streptophyta</taxon>
        <taxon>Embryophyta</taxon>
        <taxon>Tracheophyta</taxon>
        <taxon>Spermatophyta</taxon>
        <taxon>Magnoliopsida</taxon>
        <taxon>eudicotyledons</taxon>
        <taxon>Gunneridae</taxon>
        <taxon>Pentapetalae</taxon>
        <taxon>asterids</taxon>
        <taxon>lamiids</taxon>
        <taxon>Solanales</taxon>
        <taxon>Solanaceae</taxon>
        <taxon>Nicotianoideae</taxon>
        <taxon>Nicotianeae</taxon>
        <taxon>Nicotiana</taxon>
    </lineage>
</organism>
<dbReference type="InterPro" id="IPR058980">
    <property type="entry name" value="Glyco_transf_N"/>
</dbReference>
<dbReference type="CDD" id="cd03784">
    <property type="entry name" value="GT1_Gtf-like"/>
    <property type="match status" value="1"/>
</dbReference>
<dbReference type="PANTHER" id="PTHR48044">
    <property type="entry name" value="GLYCOSYLTRANSFERASE"/>
    <property type="match status" value="1"/>
</dbReference>
<evidence type="ECO:0000313" key="5">
    <source>
        <dbReference type="RefSeq" id="XP_016515022.2"/>
    </source>
</evidence>
<comment type="similarity">
    <text evidence="1">Belongs to the UDP-glycosyltransferase family.</text>
</comment>
<reference evidence="5" key="2">
    <citation type="submission" date="2025-08" db="UniProtKB">
        <authorList>
            <consortium name="RefSeq"/>
        </authorList>
    </citation>
    <scope>IDENTIFICATION</scope>
    <source>
        <tissue evidence="5">Leaf</tissue>
    </source>
</reference>
<dbReference type="FunFam" id="3.40.50.2000:FF:000060">
    <property type="entry name" value="Glycosyltransferase"/>
    <property type="match status" value="1"/>
</dbReference>
<dbReference type="OrthoDB" id="5835829at2759"/>
<dbReference type="Gene3D" id="3.40.50.2000">
    <property type="entry name" value="Glycogen Phosphorylase B"/>
    <property type="match status" value="1"/>
</dbReference>
<dbReference type="Pfam" id="PF26168">
    <property type="entry name" value="Glyco_transf_N"/>
    <property type="match status" value="1"/>
</dbReference>
<dbReference type="RefSeq" id="XP_016515022.1">
    <property type="nucleotide sequence ID" value="XM_016659536.1"/>
</dbReference>
<reference evidence="4" key="1">
    <citation type="journal article" date="2014" name="Nat. Commun.">
        <title>The tobacco genome sequence and its comparison with those of tomato and potato.</title>
        <authorList>
            <person name="Sierro N."/>
            <person name="Battey J.N."/>
            <person name="Ouadi S."/>
            <person name="Bakaher N."/>
            <person name="Bovet L."/>
            <person name="Willig A."/>
            <person name="Goepfert S."/>
            <person name="Peitsch M.C."/>
            <person name="Ivanov N.V."/>
        </authorList>
    </citation>
    <scope>NUCLEOTIDE SEQUENCE [LARGE SCALE GENOMIC DNA]</scope>
</reference>
<dbReference type="InterPro" id="IPR002213">
    <property type="entry name" value="UDP_glucos_trans"/>
</dbReference>
<name>A0A1S4DNL8_TOBAC</name>
<keyword evidence="3" id="KW-0808">Transferase</keyword>
<accession>A0A1S4DNL8</accession>
<dbReference type="PaxDb" id="4097-A0A1S4DNL8"/>
<dbReference type="Pfam" id="PF00201">
    <property type="entry name" value="UDPGT"/>
    <property type="match status" value="1"/>
</dbReference>
<evidence type="ECO:0000256" key="1">
    <source>
        <dbReference type="ARBA" id="ARBA00009995"/>
    </source>
</evidence>
<gene>
    <name evidence="5" type="primary">LOC107831740</name>
</gene>
<dbReference type="RefSeq" id="XP_016515022.2">
    <property type="nucleotide sequence ID" value="XM_016659536.2"/>
</dbReference>
<keyword evidence="2" id="KW-0328">Glycosyltransferase</keyword>
<dbReference type="KEGG" id="nta:107831740"/>
<dbReference type="GO" id="GO:0035251">
    <property type="term" value="F:UDP-glucosyltransferase activity"/>
    <property type="evidence" value="ECO:0000318"/>
    <property type="project" value="GO_Central"/>
</dbReference>
<dbReference type="Proteomes" id="UP000790787">
    <property type="component" value="Chromosome 23"/>
</dbReference>
<dbReference type="OMA" id="FIVHITR"/>
<evidence type="ECO:0000256" key="3">
    <source>
        <dbReference type="ARBA" id="ARBA00022679"/>
    </source>
</evidence>
<dbReference type="PANTHER" id="PTHR48044:SF80">
    <property type="entry name" value="ZEATIN O-XYLOSYLTRANSFERASE-LIKE"/>
    <property type="match status" value="1"/>
</dbReference>
<dbReference type="AlphaFoldDB" id="A0A1S4DNL8"/>
<sequence>MGLERSKQKFIWVLRDADKGDIFTGEARRFELPEGFEERLKGVGLLVREWAPQPEILAHSPTGGFMSHCTWNSCIESITMGVPIVAWPIHSEQPINAFFVTEILNVVRKLMESEEGDVIRKRAEELGAAVRQSTEKLGGASRMELDSFIAHITR</sequence>
<evidence type="ECO:0000313" key="4">
    <source>
        <dbReference type="Proteomes" id="UP000790787"/>
    </source>
</evidence>
<dbReference type="GeneID" id="107831740"/>
<evidence type="ECO:0000256" key="2">
    <source>
        <dbReference type="ARBA" id="ARBA00022676"/>
    </source>
</evidence>
<protein>
    <submittedName>
        <fullName evidence="5">Zeatin O-xylosyltransferase-like</fullName>
    </submittedName>
</protein>
<dbReference type="SMR" id="A0A1S4DNL8"/>